<feature type="transmembrane region" description="Helical" evidence="1">
    <location>
        <begin position="44"/>
        <end position="64"/>
    </location>
</feature>
<dbReference type="RefSeq" id="WP_171299025.1">
    <property type="nucleotide sequence ID" value="NZ_CP087099.1"/>
</dbReference>
<dbReference type="AlphaFoldDB" id="A0A7Y3T1L4"/>
<feature type="transmembrane region" description="Helical" evidence="1">
    <location>
        <begin position="101"/>
        <end position="120"/>
    </location>
</feature>
<evidence type="ECO:0000313" key="2">
    <source>
        <dbReference type="EMBL" id="NNU78472.1"/>
    </source>
</evidence>
<evidence type="ECO:0000256" key="1">
    <source>
        <dbReference type="SAM" id="Phobius"/>
    </source>
</evidence>
<protein>
    <submittedName>
        <fullName evidence="2">Uncharacterized protein</fullName>
    </submittedName>
</protein>
<dbReference type="Proteomes" id="UP000531659">
    <property type="component" value="Unassembled WGS sequence"/>
</dbReference>
<keyword evidence="1" id="KW-1133">Transmembrane helix</keyword>
<name>A0A7Y3T1L4_9CLOT</name>
<keyword evidence="1" id="KW-0812">Transmembrane</keyword>
<organism evidence="2 3">
    <name type="scientific">Clostridium estertheticum</name>
    <dbReference type="NCBI Taxonomy" id="238834"/>
    <lineage>
        <taxon>Bacteria</taxon>
        <taxon>Bacillati</taxon>
        <taxon>Bacillota</taxon>
        <taxon>Clostridia</taxon>
        <taxon>Eubacteriales</taxon>
        <taxon>Clostridiaceae</taxon>
        <taxon>Clostridium</taxon>
    </lineage>
</organism>
<proteinExistence type="predicted"/>
<feature type="transmembrane region" description="Helical" evidence="1">
    <location>
        <begin position="6"/>
        <end position="23"/>
    </location>
</feature>
<accession>A0A7Y3T1L4</accession>
<feature type="transmembrane region" description="Helical" evidence="1">
    <location>
        <begin position="140"/>
        <end position="157"/>
    </location>
</feature>
<sequence length="163" mass="19183">MSYLILGFSLLVIFLMISSKNIFYKYSDKINLKIKKRLDTMLKFTKIAPIIVLFIILTLTLTYFKTKYAIRLSHAWLVLSFWMCTIIFYYIIAEIAIIKKVVIIIPTIGLIISMFNAIYLTPLLHYENIFQNINIMIPNLFGLIMLIIAYYITYLFLKKGIKK</sequence>
<gene>
    <name evidence="2" type="ORF">HLQ16_21455</name>
</gene>
<evidence type="ECO:0000313" key="3">
    <source>
        <dbReference type="Proteomes" id="UP000531659"/>
    </source>
</evidence>
<dbReference type="EMBL" id="JABEYB010000024">
    <property type="protein sequence ID" value="NNU78472.1"/>
    <property type="molecule type" value="Genomic_DNA"/>
</dbReference>
<keyword evidence="1" id="KW-0472">Membrane</keyword>
<feature type="transmembrane region" description="Helical" evidence="1">
    <location>
        <begin position="70"/>
        <end position="92"/>
    </location>
</feature>
<reference evidence="2 3" key="1">
    <citation type="submission" date="2020-05" db="EMBL/GenBank/DDBJ databases">
        <title>Complete genome of Clostridium estertheticum subspecies estertheticum, isolated from Vacuum packed lamb meat from New Zealand imported to Switzerland.</title>
        <authorList>
            <person name="Wambui J."/>
            <person name="Stevens M.J.A."/>
            <person name="Stephan R."/>
        </authorList>
    </citation>
    <scope>NUCLEOTIDE SEQUENCE [LARGE SCALE GENOMIC DNA]</scope>
    <source>
        <strain evidence="2 3">CEST001</strain>
    </source>
</reference>
<comment type="caution">
    <text evidence="2">The sequence shown here is derived from an EMBL/GenBank/DDBJ whole genome shotgun (WGS) entry which is preliminary data.</text>
</comment>